<evidence type="ECO:0000313" key="3">
    <source>
        <dbReference type="Proteomes" id="UP001642464"/>
    </source>
</evidence>
<organism evidence="1 3">
    <name type="scientific">Durusdinium trenchii</name>
    <dbReference type="NCBI Taxonomy" id="1381693"/>
    <lineage>
        <taxon>Eukaryota</taxon>
        <taxon>Sar</taxon>
        <taxon>Alveolata</taxon>
        <taxon>Dinophyceae</taxon>
        <taxon>Suessiales</taxon>
        <taxon>Symbiodiniaceae</taxon>
        <taxon>Durusdinium</taxon>
    </lineage>
</organism>
<keyword evidence="3" id="KW-1185">Reference proteome</keyword>
<name>A0ABP0HUA2_9DINO</name>
<dbReference type="Proteomes" id="UP001642464">
    <property type="component" value="Unassembled WGS sequence"/>
</dbReference>
<protein>
    <submittedName>
        <fullName evidence="1">Uncharacterized protein</fullName>
    </submittedName>
</protein>
<accession>A0ABP0HUA2</accession>
<dbReference type="EMBL" id="CAXAMM010001621">
    <property type="protein sequence ID" value="CAK8992719.1"/>
    <property type="molecule type" value="Genomic_DNA"/>
</dbReference>
<gene>
    <name evidence="1" type="ORF">SCF082_LOCUS3199</name>
    <name evidence="2" type="ORF">SCF082_LOCUS3215</name>
</gene>
<evidence type="ECO:0000313" key="2">
    <source>
        <dbReference type="EMBL" id="CAK8992778.1"/>
    </source>
</evidence>
<proteinExistence type="predicted"/>
<sequence>MNQMKTHSEKMEKIYDSCQGLLSNPKTSEDKFENKVNDIKVLFEWFEKAEVIDSEDVEVVNARAETNCFDRYYNCMRICEALGVRKLVFTESNCGLTEGFPELGSAWKAANVKLVLWFIAEKAVEFAKATGARVLEAGACCAWSLVSAIHVMEQSDLIMTTSEASNFYELITAHLLHWQGIREECASLNLQRWRLRPKHHALEETALAVFRHRLNPRFTQCFHDEAYLGAIKRIATKCNSNTVLLRVFQRLLLLLGQRWQQTRDAAQ</sequence>
<evidence type="ECO:0000313" key="1">
    <source>
        <dbReference type="EMBL" id="CAK8992719.1"/>
    </source>
</evidence>
<reference evidence="1 3" key="1">
    <citation type="submission" date="2024-02" db="EMBL/GenBank/DDBJ databases">
        <authorList>
            <person name="Chen Y."/>
            <person name="Shah S."/>
            <person name="Dougan E. K."/>
            <person name="Thang M."/>
            <person name="Chan C."/>
        </authorList>
    </citation>
    <scope>NUCLEOTIDE SEQUENCE [LARGE SCALE GENOMIC DNA]</scope>
</reference>
<dbReference type="EMBL" id="CAXAMM010001632">
    <property type="protein sequence ID" value="CAK8992778.1"/>
    <property type="molecule type" value="Genomic_DNA"/>
</dbReference>
<comment type="caution">
    <text evidence="1">The sequence shown here is derived from an EMBL/GenBank/DDBJ whole genome shotgun (WGS) entry which is preliminary data.</text>
</comment>